<proteinExistence type="predicted"/>
<evidence type="ECO:0000313" key="1">
    <source>
        <dbReference type="EMBL" id="AXH74527.1"/>
    </source>
</evidence>
<sequence>MKDAFDNKHYIKEEELFIKFVAENGLDNVNDIDNIKVLGDVVIKINNSYNPQTVLDYLIKYYKIGLLTPLTLEDDEFREADKDNIRYNKRCSSIYKTVDNYICYKDCYKPVITHAYNIDTNEEVSVFPNLLEYDDLDMLPIWITKGGCCTGDFITRISLKQSTVDKHYFYPHNSILIPITLEFDKYGFKRLSVDVREPKLKALREFYNVIETKTDNKFDIRKYKKLDKHGNSKR</sequence>
<dbReference type="EMBL" id="MH616963">
    <property type="protein sequence ID" value="AXH74527.1"/>
    <property type="molecule type" value="Genomic_DNA"/>
</dbReference>
<reference evidence="1 2" key="1">
    <citation type="submission" date="2018-07" db="EMBL/GenBank/DDBJ databases">
        <title>Uncovering a Universe of Circular DNA Viruses in Animal Metagenomes.</title>
        <authorList>
            <person name="Tisza M."/>
            <person name="Buck C."/>
            <person name="Pastrana D."/>
            <person name="Welch N."/>
            <person name="Peretti A."/>
        </authorList>
    </citation>
    <scope>NUCLEOTIDE SEQUENCE [LARGE SCALE GENOMIC DNA]</scope>
    <source>
        <strain evidence="1">Ctbg_1</strain>
    </source>
</reference>
<evidence type="ECO:0000313" key="2">
    <source>
        <dbReference type="Proteomes" id="UP000257554"/>
    </source>
</evidence>
<organism evidence="1 2">
    <name type="scientific">crAssphage sp. isolate ctbg_1</name>
    <dbReference type="NCBI Taxonomy" id="2989854"/>
    <lineage>
        <taxon>Viruses</taxon>
        <taxon>Duplodnaviria</taxon>
        <taxon>Heunggongvirae</taxon>
        <taxon>Uroviricota</taxon>
        <taxon>Caudoviricetes</taxon>
        <taxon>Crassvirales</taxon>
        <taxon>Intestiviridae</taxon>
        <taxon>Crudevirinae</taxon>
        <taxon>Whopevirus</taxon>
        <taxon>Whopevirus animalis</taxon>
    </lineage>
</organism>
<name>A0A345MT27_9CAUD</name>
<dbReference type="RefSeq" id="YP_010097671.1">
    <property type="nucleotide sequence ID" value="NC_055760.1"/>
</dbReference>
<protein>
    <submittedName>
        <fullName evidence="1">Uncharacterized protein</fullName>
    </submittedName>
</protein>
<keyword evidence="2" id="KW-1185">Reference proteome</keyword>
<dbReference type="GeneID" id="76971900"/>
<dbReference type="Proteomes" id="UP000257554">
    <property type="component" value="Segment"/>
</dbReference>
<accession>A0A345MT27</accession>